<dbReference type="PROSITE" id="PS50082">
    <property type="entry name" value="WD_REPEATS_2"/>
    <property type="match status" value="1"/>
</dbReference>
<dbReference type="AlphaFoldDB" id="A0A197JLF9"/>
<dbReference type="EMBL" id="KV442080">
    <property type="protein sequence ID" value="OAQ25331.1"/>
    <property type="molecule type" value="Genomic_DNA"/>
</dbReference>
<dbReference type="PROSITE" id="PS50294">
    <property type="entry name" value="WD_REPEATS_REGION"/>
    <property type="match status" value="1"/>
</dbReference>
<dbReference type="OrthoDB" id="2438020at2759"/>
<gene>
    <name evidence="2" type="ORF">K457DRAFT_1823125</name>
</gene>
<dbReference type="PANTHER" id="PTHR19879">
    <property type="entry name" value="TRANSCRIPTION INITIATION FACTOR TFIID"/>
    <property type="match status" value="1"/>
</dbReference>
<dbReference type="Pfam" id="PF00400">
    <property type="entry name" value="WD40"/>
    <property type="match status" value="1"/>
</dbReference>
<proteinExistence type="predicted"/>
<accession>A0A197JLF9</accession>
<organism evidence="2 3">
    <name type="scientific">Linnemannia elongata AG-77</name>
    <dbReference type="NCBI Taxonomy" id="1314771"/>
    <lineage>
        <taxon>Eukaryota</taxon>
        <taxon>Fungi</taxon>
        <taxon>Fungi incertae sedis</taxon>
        <taxon>Mucoromycota</taxon>
        <taxon>Mortierellomycotina</taxon>
        <taxon>Mortierellomycetes</taxon>
        <taxon>Mortierellales</taxon>
        <taxon>Mortierellaceae</taxon>
        <taxon>Linnemannia</taxon>
    </lineage>
</organism>
<dbReference type="Proteomes" id="UP000078512">
    <property type="component" value="Unassembled WGS sequence"/>
</dbReference>
<keyword evidence="3" id="KW-1185">Reference proteome</keyword>
<evidence type="ECO:0000256" key="1">
    <source>
        <dbReference type="PROSITE-ProRule" id="PRU00221"/>
    </source>
</evidence>
<name>A0A197JLF9_9FUNG</name>
<evidence type="ECO:0000313" key="3">
    <source>
        <dbReference type="Proteomes" id="UP000078512"/>
    </source>
</evidence>
<sequence>MQKEGMGWDVSSLDTGMDVESGSDPLTSCLAVSPEGLRIVSVGADDKFSAVRDIGAGQTDFVLRGHTERVNATAISADGHWIATGNNDKTERLWDARSGILDRVLEGHTHSGTNLDHELPHRATAIISKFTSSSSYLDHNGTGTVLGEEKGTMCFCYCLIVQKAYVYDAAEDTNESVIPGVWREGSVHPEARGTNGAHTSCATLAS</sequence>
<dbReference type="InterPro" id="IPR001680">
    <property type="entry name" value="WD40_rpt"/>
</dbReference>
<dbReference type="SUPFAM" id="SSF50978">
    <property type="entry name" value="WD40 repeat-like"/>
    <property type="match status" value="1"/>
</dbReference>
<dbReference type="Gene3D" id="2.130.10.10">
    <property type="entry name" value="YVTN repeat-like/Quinoprotein amine dehydrogenase"/>
    <property type="match status" value="1"/>
</dbReference>
<reference evidence="2 3" key="1">
    <citation type="submission" date="2016-05" db="EMBL/GenBank/DDBJ databases">
        <title>Genome sequencing reveals origins of a unique bacterial endosymbiosis in the earliest lineages of terrestrial Fungi.</title>
        <authorList>
            <consortium name="DOE Joint Genome Institute"/>
            <person name="Uehling J."/>
            <person name="Gryganskyi A."/>
            <person name="Hameed K."/>
            <person name="Tschaplinski T."/>
            <person name="Misztal P."/>
            <person name="Wu S."/>
            <person name="Desiro A."/>
            <person name="Vande Pol N."/>
            <person name="Du Z.-Y."/>
            <person name="Zienkiewicz A."/>
            <person name="Zienkiewicz K."/>
            <person name="Morin E."/>
            <person name="Tisserant E."/>
            <person name="Splivallo R."/>
            <person name="Hainaut M."/>
            <person name="Henrissat B."/>
            <person name="Ohm R."/>
            <person name="Kuo A."/>
            <person name="Yan J."/>
            <person name="Lipzen A."/>
            <person name="Nolan M."/>
            <person name="Labutti K."/>
            <person name="Barry K."/>
            <person name="Goldstein A."/>
            <person name="Labbe J."/>
            <person name="Schadt C."/>
            <person name="Tuskan G."/>
            <person name="Grigoriev I."/>
            <person name="Martin F."/>
            <person name="Vilgalys R."/>
            <person name="Bonito G."/>
        </authorList>
    </citation>
    <scope>NUCLEOTIDE SEQUENCE [LARGE SCALE GENOMIC DNA]</scope>
    <source>
        <strain evidence="2 3">AG-77</strain>
    </source>
</reference>
<feature type="repeat" description="WD" evidence="1">
    <location>
        <begin position="63"/>
        <end position="104"/>
    </location>
</feature>
<dbReference type="PANTHER" id="PTHR19879:SF9">
    <property type="entry name" value="TRANSCRIPTION INITIATION FACTOR TFIID SUBUNIT 5"/>
    <property type="match status" value="1"/>
</dbReference>
<keyword evidence="1" id="KW-0853">WD repeat</keyword>
<dbReference type="InterPro" id="IPR036322">
    <property type="entry name" value="WD40_repeat_dom_sf"/>
</dbReference>
<dbReference type="InterPro" id="IPR015943">
    <property type="entry name" value="WD40/YVTN_repeat-like_dom_sf"/>
</dbReference>
<dbReference type="STRING" id="1314771.A0A197JLF9"/>
<evidence type="ECO:0000313" key="2">
    <source>
        <dbReference type="EMBL" id="OAQ25331.1"/>
    </source>
</evidence>
<protein>
    <submittedName>
        <fullName evidence="2">Uncharacterized protein</fullName>
    </submittedName>
</protein>
<dbReference type="SMART" id="SM00320">
    <property type="entry name" value="WD40"/>
    <property type="match status" value="1"/>
</dbReference>